<sequence>MPSRRTSKIPLRLSSCFLSVVFVSGILLLVILNLNLAIAVTASQVVNFSPKKLAVAVAVSQGLKNKPDWHDAFLVFAHAAKKAISTSIHSIELLAIMPESLSNEDRQTFVEMGFVVVAKPPFVPLDEVQNTFGRSEMQKGCCGEAENLKIYAAELVQYDFVLVVDGDIMMLRSFDELLDVDTKIRLLGTYDYELDTARSAFPPINGGWLLFRPNLTDFHALRALIREGDFRPGSGWKGSRTGWAYGGAGPQGLLSFYFNQVVPGQPQFNTTTPQRGDGDVTGRKFTRQPESSRFLNLDRAVYDVMAMPTLVASLNSSNESFERVQSFHFAGNCLKPWACQETKSAICERATAQWFLLRTEVATMLGVKAPERCLPGGRYKSLLQVR</sequence>
<organism evidence="1">
    <name type="scientific">Noctiluca scintillans</name>
    <name type="common">Sea sparkle</name>
    <name type="synonym">Red tide dinoflagellate</name>
    <dbReference type="NCBI Taxonomy" id="2966"/>
    <lineage>
        <taxon>Eukaryota</taxon>
        <taxon>Sar</taxon>
        <taxon>Alveolata</taxon>
        <taxon>Dinophyceae</taxon>
        <taxon>Noctilucales</taxon>
        <taxon>Noctilucaceae</taxon>
        <taxon>Noctiluca</taxon>
    </lineage>
</organism>
<evidence type="ECO:0000313" key="1">
    <source>
        <dbReference type="EMBL" id="CAD8843529.1"/>
    </source>
</evidence>
<dbReference type="InterPro" id="IPR050587">
    <property type="entry name" value="GNT1/Glycosyltrans_8"/>
</dbReference>
<proteinExistence type="predicted"/>
<reference evidence="1" key="1">
    <citation type="submission" date="2021-01" db="EMBL/GenBank/DDBJ databases">
        <authorList>
            <person name="Corre E."/>
            <person name="Pelletier E."/>
            <person name="Niang G."/>
            <person name="Scheremetjew M."/>
            <person name="Finn R."/>
            <person name="Kale V."/>
            <person name="Holt S."/>
            <person name="Cochrane G."/>
            <person name="Meng A."/>
            <person name="Brown T."/>
            <person name="Cohen L."/>
        </authorList>
    </citation>
    <scope>NUCLEOTIDE SEQUENCE</scope>
</reference>
<dbReference type="SUPFAM" id="SSF53448">
    <property type="entry name" value="Nucleotide-diphospho-sugar transferases"/>
    <property type="match status" value="1"/>
</dbReference>
<protein>
    <recommendedName>
        <fullName evidence="2">Nucleotide-diphospho-sugar transferase domain-containing protein</fullName>
    </recommendedName>
</protein>
<dbReference type="PANTHER" id="PTHR11183">
    <property type="entry name" value="GLYCOGENIN SUBFAMILY MEMBER"/>
    <property type="match status" value="1"/>
</dbReference>
<accession>A0A7S1A5M4</accession>
<evidence type="ECO:0008006" key="2">
    <source>
        <dbReference type="Google" id="ProtNLM"/>
    </source>
</evidence>
<dbReference type="InterPro" id="IPR029044">
    <property type="entry name" value="Nucleotide-diphossugar_trans"/>
</dbReference>
<dbReference type="AlphaFoldDB" id="A0A7S1A5M4"/>
<gene>
    <name evidence="1" type="ORF">NSCI0253_LOCUS17879</name>
</gene>
<name>A0A7S1A5M4_NOCSC</name>
<dbReference type="EMBL" id="HBFQ01025238">
    <property type="protein sequence ID" value="CAD8843529.1"/>
    <property type="molecule type" value="Transcribed_RNA"/>
</dbReference>
<dbReference type="Gene3D" id="3.90.550.10">
    <property type="entry name" value="Spore Coat Polysaccharide Biosynthesis Protein SpsA, Chain A"/>
    <property type="match status" value="1"/>
</dbReference>